<evidence type="ECO:0000313" key="1">
    <source>
        <dbReference type="EMBL" id="NYG54964.1"/>
    </source>
</evidence>
<accession>A0A7Y9RTC9</accession>
<evidence type="ECO:0000313" key="2">
    <source>
        <dbReference type="Proteomes" id="UP000544110"/>
    </source>
</evidence>
<gene>
    <name evidence="1" type="ORF">BJ989_001268</name>
</gene>
<dbReference type="Proteomes" id="UP000544110">
    <property type="component" value="Unassembled WGS sequence"/>
</dbReference>
<dbReference type="AlphaFoldDB" id="A0A7Y9RTC9"/>
<organism evidence="1 2">
    <name type="scientific">Nocardioides perillae</name>
    <dbReference type="NCBI Taxonomy" id="1119534"/>
    <lineage>
        <taxon>Bacteria</taxon>
        <taxon>Bacillati</taxon>
        <taxon>Actinomycetota</taxon>
        <taxon>Actinomycetes</taxon>
        <taxon>Propionibacteriales</taxon>
        <taxon>Nocardioidaceae</taxon>
        <taxon>Nocardioides</taxon>
    </lineage>
</organism>
<proteinExistence type="predicted"/>
<reference evidence="1 2" key="1">
    <citation type="submission" date="2020-07" db="EMBL/GenBank/DDBJ databases">
        <title>Sequencing the genomes of 1000 actinobacteria strains.</title>
        <authorList>
            <person name="Klenk H.-P."/>
        </authorList>
    </citation>
    <scope>NUCLEOTIDE SEQUENCE [LARGE SCALE GENOMIC DNA]</scope>
    <source>
        <strain evidence="1 2">DSM 24552</strain>
    </source>
</reference>
<dbReference type="InterPro" id="IPR025324">
    <property type="entry name" value="DUF4230"/>
</dbReference>
<keyword evidence="2" id="KW-1185">Reference proteome</keyword>
<protein>
    <submittedName>
        <fullName evidence="1">Multidrug efflux pump subunit AcrA (Membrane-fusion protein)</fullName>
    </submittedName>
</protein>
<dbReference type="RefSeq" id="WP_218848747.1">
    <property type="nucleotide sequence ID" value="NZ_JACCAC010000001.1"/>
</dbReference>
<sequence length="209" mass="22470">MRVLVRAVSVLLIGGVLAIGGVVALTAVGLVDFKWPFSTTTIDRSQPVLLESVQDVNRYVGAVGNLEVVVDLERDVEWLPGFLAGERSLFVAAGTVDAYVDLASLEAGDLVVSDDRTKVTITLPSAVLGEPNLDQDRTYLFDQERGVLDRLEDALSTPDQQELYQEAESKIGAAAEASDLKDQAEANTEAMLVGMFAGMDMTTTVTFDE</sequence>
<dbReference type="Pfam" id="PF14014">
    <property type="entry name" value="DUF4230"/>
    <property type="match status" value="1"/>
</dbReference>
<dbReference type="EMBL" id="JACCAC010000001">
    <property type="protein sequence ID" value="NYG54964.1"/>
    <property type="molecule type" value="Genomic_DNA"/>
</dbReference>
<name>A0A7Y9RTC9_9ACTN</name>
<comment type="caution">
    <text evidence="1">The sequence shown here is derived from an EMBL/GenBank/DDBJ whole genome shotgun (WGS) entry which is preliminary data.</text>
</comment>